<reference evidence="5" key="1">
    <citation type="submission" date="2020-05" db="EMBL/GenBank/DDBJ databases">
        <authorList>
            <person name="Chiriac C."/>
            <person name="Salcher M."/>
            <person name="Ghai R."/>
            <person name="Kavagutti S V."/>
        </authorList>
    </citation>
    <scope>NUCLEOTIDE SEQUENCE</scope>
</reference>
<dbReference type="EMBL" id="LR796935">
    <property type="protein sequence ID" value="CAB4176260.1"/>
    <property type="molecule type" value="Genomic_DNA"/>
</dbReference>
<evidence type="ECO:0000313" key="5">
    <source>
        <dbReference type="EMBL" id="CAB4210373.1"/>
    </source>
</evidence>
<dbReference type="EMBL" id="LR798374">
    <property type="protein sequence ID" value="CAB5227256.1"/>
    <property type="molecule type" value="Genomic_DNA"/>
</dbReference>
<proteinExistence type="predicted"/>
<sequence>MTITKKPTIRNNQTLTGLIDNVINKGLVKTEQNLDSKNDNIKITIRIPAKMLNAIDNYLENSIYSKARNIWIKEAIEKKIKEEIEIS</sequence>
<protein>
    <submittedName>
        <fullName evidence="5">Uncharacterized protein</fullName>
    </submittedName>
</protein>
<evidence type="ECO:0000313" key="6">
    <source>
        <dbReference type="EMBL" id="CAB5227256.1"/>
    </source>
</evidence>
<dbReference type="EMBL" id="LR796840">
    <property type="protein sequence ID" value="CAB4168926.1"/>
    <property type="molecule type" value="Genomic_DNA"/>
</dbReference>
<dbReference type="EMBL" id="LR797262">
    <property type="protein sequence ID" value="CAB4198353.1"/>
    <property type="molecule type" value="Genomic_DNA"/>
</dbReference>
<evidence type="ECO:0000313" key="3">
    <source>
        <dbReference type="EMBL" id="CAB4180847.1"/>
    </source>
</evidence>
<organism evidence="5">
    <name type="scientific">uncultured Caudovirales phage</name>
    <dbReference type="NCBI Taxonomy" id="2100421"/>
    <lineage>
        <taxon>Viruses</taxon>
        <taxon>Duplodnaviria</taxon>
        <taxon>Heunggongvirae</taxon>
        <taxon>Uroviricota</taxon>
        <taxon>Caudoviricetes</taxon>
        <taxon>Peduoviridae</taxon>
        <taxon>Maltschvirus</taxon>
        <taxon>Maltschvirus maltsch</taxon>
    </lineage>
</organism>
<accession>A0A6J5S9J1</accession>
<evidence type="ECO:0000313" key="2">
    <source>
        <dbReference type="EMBL" id="CAB4176260.1"/>
    </source>
</evidence>
<evidence type="ECO:0000313" key="1">
    <source>
        <dbReference type="EMBL" id="CAB4168926.1"/>
    </source>
</evidence>
<dbReference type="EMBL" id="LR797006">
    <property type="protein sequence ID" value="CAB4180847.1"/>
    <property type="molecule type" value="Genomic_DNA"/>
</dbReference>
<gene>
    <name evidence="3" type="ORF">UFOVP1074_20</name>
    <name evidence="4" type="ORF">UFOVP1310_61</name>
    <name evidence="5" type="ORF">UFOVP1424_11</name>
    <name evidence="6" type="ORF">UFOVP1521_11</name>
    <name evidence="1" type="ORF">UFOVP899_18</name>
    <name evidence="2" type="ORF">UFOVP987_17</name>
</gene>
<evidence type="ECO:0000313" key="4">
    <source>
        <dbReference type="EMBL" id="CAB4198353.1"/>
    </source>
</evidence>
<dbReference type="EMBL" id="LR797362">
    <property type="protein sequence ID" value="CAB4210373.1"/>
    <property type="molecule type" value="Genomic_DNA"/>
</dbReference>
<name>A0A6J5S9J1_9CAUD</name>